<evidence type="ECO:0000259" key="9">
    <source>
        <dbReference type="Pfam" id="PF12806"/>
    </source>
</evidence>
<evidence type="ECO:0000313" key="10">
    <source>
        <dbReference type="EMBL" id="VAV88584.1"/>
    </source>
</evidence>
<dbReference type="SUPFAM" id="SSF47203">
    <property type="entry name" value="Acyl-CoA dehydrogenase C-terminal domain-like"/>
    <property type="match status" value="1"/>
</dbReference>
<feature type="domain" description="Acyl-CoA dehydrogenase/oxidase C-terminal" evidence="6">
    <location>
        <begin position="284"/>
        <end position="450"/>
    </location>
</feature>
<evidence type="ECO:0000259" key="7">
    <source>
        <dbReference type="Pfam" id="PF02770"/>
    </source>
</evidence>
<keyword evidence="5" id="KW-0560">Oxidoreductase</keyword>
<evidence type="ECO:0000259" key="6">
    <source>
        <dbReference type="Pfam" id="PF00441"/>
    </source>
</evidence>
<dbReference type="GO" id="GO:0016627">
    <property type="term" value="F:oxidoreductase activity, acting on the CH-CH group of donors"/>
    <property type="evidence" value="ECO:0007669"/>
    <property type="project" value="InterPro"/>
</dbReference>
<evidence type="ECO:0000256" key="4">
    <source>
        <dbReference type="ARBA" id="ARBA00022827"/>
    </source>
</evidence>
<evidence type="ECO:0000259" key="8">
    <source>
        <dbReference type="Pfam" id="PF02771"/>
    </source>
</evidence>
<name>A0A3B0R529_9ZZZZ</name>
<dbReference type="Gene3D" id="1.10.540.10">
    <property type="entry name" value="Acyl-CoA dehydrogenase/oxidase, N-terminal domain"/>
    <property type="match status" value="1"/>
</dbReference>
<comment type="cofactor">
    <cofactor evidence="1">
        <name>FAD</name>
        <dbReference type="ChEBI" id="CHEBI:57692"/>
    </cofactor>
</comment>
<dbReference type="GO" id="GO:0050660">
    <property type="term" value="F:flavin adenine dinucleotide binding"/>
    <property type="evidence" value="ECO:0007669"/>
    <property type="project" value="InterPro"/>
</dbReference>
<dbReference type="InterPro" id="IPR009100">
    <property type="entry name" value="AcylCoA_DH/oxidase_NM_dom_sf"/>
</dbReference>
<feature type="domain" description="Acetyl-CoA dehydrogenase-like C-terminal" evidence="9">
    <location>
        <begin position="465"/>
        <end position="590"/>
    </location>
</feature>
<dbReference type="SUPFAM" id="SSF56645">
    <property type="entry name" value="Acyl-CoA dehydrogenase NM domain-like"/>
    <property type="match status" value="1"/>
</dbReference>
<dbReference type="Pfam" id="PF02770">
    <property type="entry name" value="Acyl-CoA_dh_M"/>
    <property type="match status" value="1"/>
</dbReference>
<accession>A0A3B0R529</accession>
<evidence type="ECO:0000256" key="1">
    <source>
        <dbReference type="ARBA" id="ARBA00001974"/>
    </source>
</evidence>
<gene>
    <name evidence="10" type="ORF">MNBD_ALPHA06-1048</name>
</gene>
<feature type="domain" description="Acyl-CoA dehydrogenase/oxidase N-terminal" evidence="8">
    <location>
        <begin position="39"/>
        <end position="156"/>
    </location>
</feature>
<dbReference type="InterPro" id="IPR036250">
    <property type="entry name" value="AcylCo_DH-like_C"/>
</dbReference>
<comment type="similarity">
    <text evidence="2">Belongs to the acyl-CoA dehydrogenase family.</text>
</comment>
<dbReference type="InterPro" id="IPR006091">
    <property type="entry name" value="Acyl-CoA_Oxase/DH_mid-dom"/>
</dbReference>
<protein>
    <submittedName>
        <fullName evidence="10">3-methylmercaptopropionyl-CoA dehydrogenase (DmdC)</fullName>
    </submittedName>
</protein>
<dbReference type="EMBL" id="UOEE01000070">
    <property type="protein sequence ID" value="VAV88584.1"/>
    <property type="molecule type" value="Genomic_DNA"/>
</dbReference>
<keyword evidence="3" id="KW-0285">Flavoprotein</keyword>
<dbReference type="PANTHER" id="PTHR42803">
    <property type="entry name" value="ACYL-COA DEHYDROGENASE"/>
    <property type="match status" value="1"/>
</dbReference>
<feature type="domain" description="Acyl-CoA oxidase/dehydrogenase middle" evidence="7">
    <location>
        <begin position="161"/>
        <end position="267"/>
    </location>
</feature>
<proteinExistence type="inferred from homology"/>
<dbReference type="InterPro" id="IPR009075">
    <property type="entry name" value="AcylCo_DH/oxidase_C"/>
</dbReference>
<dbReference type="Pfam" id="PF00441">
    <property type="entry name" value="Acyl-CoA_dh_1"/>
    <property type="match status" value="1"/>
</dbReference>
<evidence type="ECO:0000256" key="2">
    <source>
        <dbReference type="ARBA" id="ARBA00009347"/>
    </source>
</evidence>
<dbReference type="InterPro" id="IPR013786">
    <property type="entry name" value="AcylCoA_DH/ox_N"/>
</dbReference>
<dbReference type="AlphaFoldDB" id="A0A3B0R529"/>
<sequence length="596" mass="63524">MSYQAPVRDILFTLEHICQIQTLAATKQYADLSPDLTQAIMGEAAKFTTQELASINRAGDQAGSTLADGVVTTAPGFKQAYAQFVEGGWQGLSFPEPDGGMGLPNALGVAFMDMLQAANMAFGLGPMLTMGAIEVLIQAGTPEQKQTWLPKLITGEWSASMNLTEPQAGSDVGALRTSAKARADGSFVLKGQKIFITWGEHDCAQNIVHLVLARTENSPAGTKGLSLFLVPKYLDDGAGNFTVRNDVFAIGLEHKLGIHGSPTCTMEYGGSTGAVGWLIGEEMRGMAMMFIMMNSARLNVGAQGVGIAERAWQQAYFYATERKQGKAADVDEIPAAIIHHPDVRRMLLDGKAKIAAARAIIYACGMAADLAEASGDAKIRARAKRREDLLTPLAKSFGTDIGVEVASMNVQVHGGMGFIEETGAAQHYRDARITPIYEGTNGIQAIDLAGRKLSMQGGLLFSEMIAEMRETVIACNEQKSPVFARIANQLERAVTTLQTTATWMADPARDRKDALSGATAFQTLCAHSIGGHYLAIGALAAAKLIRAKTGDGAYYQSRIELADYFASTYLAAVPALAEQVQVGADVIFAISIEGLI</sequence>
<dbReference type="Pfam" id="PF02771">
    <property type="entry name" value="Acyl-CoA_dh_N"/>
    <property type="match status" value="1"/>
</dbReference>
<evidence type="ECO:0000256" key="3">
    <source>
        <dbReference type="ARBA" id="ARBA00022630"/>
    </source>
</evidence>
<dbReference type="InterPro" id="IPR052166">
    <property type="entry name" value="Diverse_Acyl-CoA_DH"/>
</dbReference>
<dbReference type="Pfam" id="PF12806">
    <property type="entry name" value="Acyl-CoA_dh_C"/>
    <property type="match status" value="1"/>
</dbReference>
<dbReference type="InterPro" id="IPR046373">
    <property type="entry name" value="Acyl-CoA_Oxase/DH_mid-dom_sf"/>
</dbReference>
<keyword evidence="4" id="KW-0274">FAD</keyword>
<dbReference type="Gene3D" id="1.20.140.10">
    <property type="entry name" value="Butyryl-CoA Dehydrogenase, subunit A, domain 3"/>
    <property type="match status" value="1"/>
</dbReference>
<dbReference type="InterPro" id="IPR025878">
    <property type="entry name" value="Acyl-CoA_dh-like_C_dom"/>
</dbReference>
<dbReference type="InterPro" id="IPR037069">
    <property type="entry name" value="AcylCoA_DH/ox_N_sf"/>
</dbReference>
<dbReference type="FunFam" id="2.40.110.10:FF:000031">
    <property type="entry name" value="Acyl-CoA dehydrogenase, putative"/>
    <property type="match status" value="1"/>
</dbReference>
<dbReference type="PANTHER" id="PTHR42803:SF1">
    <property type="entry name" value="BROAD-SPECIFICITY LINEAR ACYL-COA DEHYDROGENASE FADE5"/>
    <property type="match status" value="1"/>
</dbReference>
<dbReference type="Gene3D" id="2.40.110.10">
    <property type="entry name" value="Butyryl-CoA Dehydrogenase, subunit A, domain 2"/>
    <property type="match status" value="1"/>
</dbReference>
<reference evidence="10" key="1">
    <citation type="submission" date="2018-06" db="EMBL/GenBank/DDBJ databases">
        <authorList>
            <person name="Zhirakovskaya E."/>
        </authorList>
    </citation>
    <scope>NUCLEOTIDE SEQUENCE</scope>
</reference>
<organism evidence="10">
    <name type="scientific">hydrothermal vent metagenome</name>
    <dbReference type="NCBI Taxonomy" id="652676"/>
    <lineage>
        <taxon>unclassified sequences</taxon>
        <taxon>metagenomes</taxon>
        <taxon>ecological metagenomes</taxon>
    </lineage>
</organism>
<evidence type="ECO:0000256" key="5">
    <source>
        <dbReference type="ARBA" id="ARBA00023002"/>
    </source>
</evidence>